<organism evidence="2 3">
    <name type="scientific">Mycena rosella</name>
    <name type="common">Pink bonnet</name>
    <name type="synonym">Agaricus rosellus</name>
    <dbReference type="NCBI Taxonomy" id="1033263"/>
    <lineage>
        <taxon>Eukaryota</taxon>
        <taxon>Fungi</taxon>
        <taxon>Dikarya</taxon>
        <taxon>Basidiomycota</taxon>
        <taxon>Agaricomycotina</taxon>
        <taxon>Agaricomycetes</taxon>
        <taxon>Agaricomycetidae</taxon>
        <taxon>Agaricales</taxon>
        <taxon>Marasmiineae</taxon>
        <taxon>Mycenaceae</taxon>
        <taxon>Mycena</taxon>
    </lineage>
</organism>
<comment type="caution">
    <text evidence="2">The sequence shown here is derived from an EMBL/GenBank/DDBJ whole genome shotgun (WGS) entry which is preliminary data.</text>
</comment>
<keyword evidence="3" id="KW-1185">Reference proteome</keyword>
<gene>
    <name evidence="2" type="ORF">B0H17DRAFT_1051488</name>
</gene>
<name>A0AAD7DRU8_MYCRO</name>
<protein>
    <submittedName>
        <fullName evidence="2">Uncharacterized protein</fullName>
    </submittedName>
</protein>
<proteinExistence type="predicted"/>
<dbReference type="EMBL" id="JARKIE010000028">
    <property type="protein sequence ID" value="KAJ7697886.1"/>
    <property type="molecule type" value="Genomic_DNA"/>
</dbReference>
<dbReference type="Proteomes" id="UP001221757">
    <property type="component" value="Unassembled WGS sequence"/>
</dbReference>
<evidence type="ECO:0000313" key="2">
    <source>
        <dbReference type="EMBL" id="KAJ7697886.1"/>
    </source>
</evidence>
<dbReference type="AlphaFoldDB" id="A0AAD7DRU8"/>
<evidence type="ECO:0000256" key="1">
    <source>
        <dbReference type="SAM" id="MobiDB-lite"/>
    </source>
</evidence>
<feature type="region of interest" description="Disordered" evidence="1">
    <location>
        <begin position="41"/>
        <end position="64"/>
    </location>
</feature>
<evidence type="ECO:0000313" key="3">
    <source>
        <dbReference type="Proteomes" id="UP001221757"/>
    </source>
</evidence>
<sequence>MSSRCVRTRCRTGSHPILPQIYSKLQTPSAFLPPPVRLHSPIPLHSTGESPIRASAPHIARTTP</sequence>
<accession>A0AAD7DRU8</accession>
<reference evidence="2" key="1">
    <citation type="submission" date="2023-03" db="EMBL/GenBank/DDBJ databases">
        <title>Massive genome expansion in bonnet fungi (Mycena s.s.) driven by repeated elements and novel gene families across ecological guilds.</title>
        <authorList>
            <consortium name="Lawrence Berkeley National Laboratory"/>
            <person name="Harder C.B."/>
            <person name="Miyauchi S."/>
            <person name="Viragh M."/>
            <person name="Kuo A."/>
            <person name="Thoen E."/>
            <person name="Andreopoulos B."/>
            <person name="Lu D."/>
            <person name="Skrede I."/>
            <person name="Drula E."/>
            <person name="Henrissat B."/>
            <person name="Morin E."/>
            <person name="Kohler A."/>
            <person name="Barry K."/>
            <person name="LaButti K."/>
            <person name="Morin E."/>
            <person name="Salamov A."/>
            <person name="Lipzen A."/>
            <person name="Mereny Z."/>
            <person name="Hegedus B."/>
            <person name="Baldrian P."/>
            <person name="Stursova M."/>
            <person name="Weitz H."/>
            <person name="Taylor A."/>
            <person name="Grigoriev I.V."/>
            <person name="Nagy L.G."/>
            <person name="Martin F."/>
            <person name="Kauserud H."/>
        </authorList>
    </citation>
    <scope>NUCLEOTIDE SEQUENCE</scope>
    <source>
        <strain evidence="2">CBHHK067</strain>
    </source>
</reference>